<dbReference type="EMBL" id="MAHX01000002">
    <property type="protein sequence ID" value="OPC69716.1"/>
    <property type="molecule type" value="Genomic_DNA"/>
</dbReference>
<dbReference type="Pfam" id="PF10022">
    <property type="entry name" value="DUF2264"/>
    <property type="match status" value="1"/>
</dbReference>
<protein>
    <recommendedName>
        <fullName evidence="2">DUF2264 domain-containing protein</fullName>
    </recommendedName>
</protein>
<feature type="chain" id="PRO_5012594486" description="DUF2264 domain-containing protein" evidence="1">
    <location>
        <begin position="24"/>
        <end position="416"/>
    </location>
</feature>
<feature type="domain" description="DUF2264" evidence="2">
    <location>
        <begin position="37"/>
        <end position="397"/>
    </location>
</feature>
<dbReference type="AlphaFoldDB" id="A0A1T3MYW6"/>
<evidence type="ECO:0000256" key="1">
    <source>
        <dbReference type="SAM" id="SignalP"/>
    </source>
</evidence>
<evidence type="ECO:0000259" key="2">
    <source>
        <dbReference type="Pfam" id="PF10022"/>
    </source>
</evidence>
<sequence>MRNIKLIIVMQFAILSCASPLFGQSSKGYVPKDGQEDRKFWVKTLEKIAYPVVHNLAEGTLRKNMPVEIPPGLKPDFFNKVTHLEAVGRTMAGLAPWLALPEDNTEESKVRFRLRNELLKGLKNAVDPQNPDYLNFRTEKQPIVDAAYMAHAFIRAPKALWEPLDETTKKRVIEEFKALRTRSGAYNNWLLFAGLNEAFLLSVGEQPDPVRIEFAKRKILEWYQGDGWYSDGPSMSIDYYNSYVIHPMLVDFFKVLLDRKMIQQQEYDQAVKRMVRYSEFTERFISPEGTYPPFGRSITYRTAAFQALGQTALMHKLPDYIDPAQVRCGLSAVMHRMYDHANNFDKAGWLVLGFNGHQPGIADYYTSTGSLYMATLGFLPLGLPATDKFWTNPPAAWTAKKAWAGEPFPKDYHVEY</sequence>
<dbReference type="Proteomes" id="UP000190813">
    <property type="component" value="Unassembled WGS sequence"/>
</dbReference>
<keyword evidence="4" id="KW-1185">Reference proteome</keyword>
<reference evidence="3 4" key="1">
    <citation type="submission" date="2016-06" db="EMBL/GenBank/DDBJ databases">
        <title>Revisiting the taxonomy of the Elizabethkingia Genus based on Whole-Genome Sequencing, Optical Mapping, and MALDI-TOF.</title>
        <authorList>
            <person name="Nicholson A.C."/>
        </authorList>
    </citation>
    <scope>NUCLEOTIDE SEQUENCE [LARGE SCALE GENOMIC DNA]</scope>
    <source>
        <strain evidence="3 4">G4070</strain>
    </source>
</reference>
<evidence type="ECO:0000313" key="3">
    <source>
        <dbReference type="EMBL" id="OPC69716.1"/>
    </source>
</evidence>
<dbReference type="InterPro" id="IPR016624">
    <property type="entry name" value="UCP014753"/>
</dbReference>
<gene>
    <name evidence="3" type="ORF">BAZ10_17765</name>
</gene>
<dbReference type="RefSeq" id="WP_078770423.1">
    <property type="nucleotide sequence ID" value="NZ_CBCSBR010000014.1"/>
</dbReference>
<name>A0A1T3MYW6_9FLAO</name>
<dbReference type="InterPro" id="IPR049349">
    <property type="entry name" value="DUF2264_N"/>
</dbReference>
<evidence type="ECO:0000313" key="4">
    <source>
        <dbReference type="Proteomes" id="UP000190813"/>
    </source>
</evidence>
<dbReference type="PANTHER" id="PTHR35339:SF3">
    <property type="entry name" value="DUF2264 DOMAIN-CONTAINING PROTEIN"/>
    <property type="match status" value="1"/>
</dbReference>
<dbReference type="PROSITE" id="PS51257">
    <property type="entry name" value="PROKAR_LIPOPROTEIN"/>
    <property type="match status" value="1"/>
</dbReference>
<keyword evidence="1" id="KW-0732">Signal</keyword>
<accession>A0A1T3MYW6</accession>
<proteinExistence type="predicted"/>
<comment type="caution">
    <text evidence="3">The sequence shown here is derived from an EMBL/GenBank/DDBJ whole genome shotgun (WGS) entry which is preliminary data.</text>
</comment>
<dbReference type="PIRSF" id="PIRSF014753">
    <property type="entry name" value="UCP014753"/>
    <property type="match status" value="1"/>
</dbReference>
<feature type="signal peptide" evidence="1">
    <location>
        <begin position="1"/>
        <end position="23"/>
    </location>
</feature>
<organism evidence="3 4">
    <name type="scientific">Elizabethkingia occulta</name>
    <dbReference type="NCBI Taxonomy" id="1867263"/>
    <lineage>
        <taxon>Bacteria</taxon>
        <taxon>Pseudomonadati</taxon>
        <taxon>Bacteroidota</taxon>
        <taxon>Flavobacteriia</taxon>
        <taxon>Flavobacteriales</taxon>
        <taxon>Weeksellaceae</taxon>
        <taxon>Elizabethkingia</taxon>
    </lineage>
</organism>
<dbReference type="PANTHER" id="PTHR35339">
    <property type="entry name" value="LINALOOL DEHYDRATASE_ISOMERASE DOMAIN-CONTAINING PROTEIN"/>
    <property type="match status" value="1"/>
</dbReference>